<comment type="similarity">
    <text evidence="1">Belongs to the bacterial/plant glucose-1-phosphate adenylyltransferase family.</text>
</comment>
<keyword evidence="2" id="KW-0732">Signal</keyword>
<keyword evidence="4" id="KW-1185">Reference proteome</keyword>
<name>A0ABQ8EGC2_BRANA</name>
<dbReference type="Gene3D" id="2.160.10.10">
    <property type="entry name" value="Hexapeptide repeat proteins"/>
    <property type="match status" value="1"/>
</dbReference>
<comment type="caution">
    <text evidence="3">The sequence shown here is derived from an EMBL/GenBank/DDBJ whole genome shotgun (WGS) entry which is preliminary data.</text>
</comment>
<accession>A0ABQ8EGC2</accession>
<feature type="chain" id="PRO_5047440817" evidence="2">
    <location>
        <begin position="29"/>
        <end position="322"/>
    </location>
</feature>
<evidence type="ECO:0000313" key="3">
    <source>
        <dbReference type="EMBL" id="KAH0939803.1"/>
    </source>
</evidence>
<dbReference type="SUPFAM" id="SSF51161">
    <property type="entry name" value="Trimeric LpxA-like enzymes"/>
    <property type="match status" value="1"/>
</dbReference>
<evidence type="ECO:0000256" key="1">
    <source>
        <dbReference type="ARBA" id="ARBA00010443"/>
    </source>
</evidence>
<dbReference type="InterPro" id="IPR011004">
    <property type="entry name" value="Trimer_LpxA-like_sf"/>
</dbReference>
<dbReference type="InterPro" id="IPR011831">
    <property type="entry name" value="ADP-Glc_PPase"/>
</dbReference>
<reference evidence="3 4" key="1">
    <citation type="submission" date="2021-05" db="EMBL/GenBank/DDBJ databases">
        <title>Genome Assembly of Synthetic Allotetraploid Brassica napus Reveals Homoeologous Exchanges between Subgenomes.</title>
        <authorList>
            <person name="Davis J.T."/>
        </authorList>
    </citation>
    <scope>NUCLEOTIDE SEQUENCE [LARGE SCALE GENOMIC DNA]</scope>
    <source>
        <strain evidence="4">cv. Da-Ae</strain>
        <tissue evidence="3">Seedling</tissue>
    </source>
</reference>
<feature type="non-terminal residue" evidence="3">
    <location>
        <position position="1"/>
    </location>
</feature>
<dbReference type="Pfam" id="PF25247">
    <property type="entry name" value="LbH_GLGC"/>
    <property type="match status" value="1"/>
</dbReference>
<gene>
    <name evidence="3" type="ORF">HID58_007264</name>
</gene>
<dbReference type="Proteomes" id="UP000824890">
    <property type="component" value="Unassembled WGS sequence"/>
</dbReference>
<protein>
    <submittedName>
        <fullName evidence="3">Uncharacterized protein</fullName>
    </submittedName>
</protein>
<evidence type="ECO:0000313" key="4">
    <source>
        <dbReference type="Proteomes" id="UP000824890"/>
    </source>
</evidence>
<dbReference type="PANTHER" id="PTHR43523:SF4">
    <property type="entry name" value="GLUCOSE-1-PHOSPHATE ADENYLYLTRANSFERASE LARGE SUBUNIT 3, CHLOROPLASTIC"/>
    <property type="match status" value="1"/>
</dbReference>
<feature type="signal peptide" evidence="2">
    <location>
        <begin position="1"/>
        <end position="28"/>
    </location>
</feature>
<organism evidence="3 4">
    <name type="scientific">Brassica napus</name>
    <name type="common">Rape</name>
    <dbReference type="NCBI Taxonomy" id="3708"/>
    <lineage>
        <taxon>Eukaryota</taxon>
        <taxon>Viridiplantae</taxon>
        <taxon>Streptophyta</taxon>
        <taxon>Embryophyta</taxon>
        <taxon>Tracheophyta</taxon>
        <taxon>Spermatophyta</taxon>
        <taxon>Magnoliopsida</taxon>
        <taxon>eudicotyledons</taxon>
        <taxon>Gunneridae</taxon>
        <taxon>Pentapetalae</taxon>
        <taxon>rosids</taxon>
        <taxon>malvids</taxon>
        <taxon>Brassicales</taxon>
        <taxon>Brassicaceae</taxon>
        <taxon>Brassiceae</taxon>
        <taxon>Brassica</taxon>
    </lineage>
</organism>
<sequence length="322" mass="36647">FPKEPSGIDLKSMVWFCLILRTFNLVESQKIHKNFAVIYDTQQFLDCLKLTNSPYSTSMGVYYFKTRALMNLLTQQYSSSNDAAIRDHDVQVRLHSLKMIDTIISHGCFLRLQECSFQRSIFGDWSRLYYGVELQDTLMLGTDYYQTESGIVSLLAEGKVPIGIGRETKIRKCIIDKNAKIDMQAMKTILLEIPSLARLFVISMRTSTAASYSKFVSREIRKGTPMEFQRIFELKGLKKADQQSICDDFNKHGPRGNATSGSNPPALPLVITNPGTTARFIPNNEDVVISDCCKSLKAPSPEFSEYIKQRRYDLHDVQAYVK</sequence>
<evidence type="ECO:0000256" key="2">
    <source>
        <dbReference type="SAM" id="SignalP"/>
    </source>
</evidence>
<proteinExistence type="inferred from homology"/>
<dbReference type="PANTHER" id="PTHR43523">
    <property type="entry name" value="GLUCOSE-1-PHOSPHATE ADENYLYLTRANSFERASE-RELATED"/>
    <property type="match status" value="1"/>
</dbReference>
<dbReference type="EMBL" id="JAGKQM010000002">
    <property type="protein sequence ID" value="KAH0939803.1"/>
    <property type="molecule type" value="Genomic_DNA"/>
</dbReference>